<organism evidence="1">
    <name type="scientific">viral metagenome</name>
    <dbReference type="NCBI Taxonomy" id="1070528"/>
    <lineage>
        <taxon>unclassified sequences</taxon>
        <taxon>metagenomes</taxon>
        <taxon>organismal metagenomes</taxon>
    </lineage>
</organism>
<proteinExistence type="predicted"/>
<dbReference type="AlphaFoldDB" id="A0A6M3M0K5"/>
<reference evidence="1" key="1">
    <citation type="submission" date="2020-03" db="EMBL/GenBank/DDBJ databases">
        <title>The deep terrestrial virosphere.</title>
        <authorList>
            <person name="Holmfeldt K."/>
            <person name="Nilsson E."/>
            <person name="Simone D."/>
            <person name="Lopez-Fernandez M."/>
            <person name="Wu X."/>
            <person name="de Brujin I."/>
            <person name="Lundin D."/>
            <person name="Andersson A."/>
            <person name="Bertilsson S."/>
            <person name="Dopson M."/>
        </authorList>
    </citation>
    <scope>NUCLEOTIDE SEQUENCE</scope>
    <source>
        <strain evidence="1">MM171A00331</strain>
    </source>
</reference>
<protein>
    <submittedName>
        <fullName evidence="1">Uncharacterized protein</fullName>
    </submittedName>
</protein>
<dbReference type="EMBL" id="MT143697">
    <property type="protein sequence ID" value="QJB00634.1"/>
    <property type="molecule type" value="Genomic_DNA"/>
</dbReference>
<gene>
    <name evidence="1" type="ORF">MM171A00331_0051</name>
</gene>
<evidence type="ECO:0000313" key="1">
    <source>
        <dbReference type="EMBL" id="QJB00634.1"/>
    </source>
</evidence>
<name>A0A6M3M0K5_9ZZZZ</name>
<accession>A0A6M3M0K5</accession>
<sequence length="77" mass="8488">MPSDEFTMEVLDALEDHELRREAKQATSPYDELSGYVEHGLGVEAGGEIFGAYVQDDEFGGEILLPLSDDEFRGHVG</sequence>